<dbReference type="PANTHER" id="PTHR40012:SF1">
    <property type="entry name" value="AUTOPHAGY-RELATED PROTEIN 29"/>
    <property type="match status" value="1"/>
</dbReference>
<dbReference type="OMA" id="WNASKDQ"/>
<dbReference type="HOGENOM" id="CLU_034749_0_0_1"/>
<feature type="compositionally biased region" description="Polar residues" evidence="7">
    <location>
        <begin position="92"/>
        <end position="104"/>
    </location>
</feature>
<keyword evidence="4" id="KW-0813">Transport</keyword>
<dbReference type="AlphaFoldDB" id="S7QIC3"/>
<evidence type="ECO:0000256" key="7">
    <source>
        <dbReference type="SAM" id="MobiDB-lite"/>
    </source>
</evidence>
<dbReference type="OrthoDB" id="21072at2759"/>
<dbReference type="Pfam" id="PF18388">
    <property type="entry name" value="ATG29_N"/>
    <property type="match status" value="1"/>
</dbReference>
<dbReference type="Proteomes" id="UP000030669">
    <property type="component" value="Unassembled WGS sequence"/>
</dbReference>
<dbReference type="InterPro" id="IPR039362">
    <property type="entry name" value="ATG29_sf"/>
</dbReference>
<dbReference type="Gene3D" id="1.10.10.2570">
    <property type="match status" value="1"/>
</dbReference>
<feature type="compositionally biased region" description="Polar residues" evidence="7">
    <location>
        <begin position="147"/>
        <end position="162"/>
    </location>
</feature>
<reference evidence="9 10" key="1">
    <citation type="journal article" date="2012" name="Science">
        <title>The Paleozoic origin of enzymatic lignin decomposition reconstructed from 31 fungal genomes.</title>
        <authorList>
            <person name="Floudas D."/>
            <person name="Binder M."/>
            <person name="Riley R."/>
            <person name="Barry K."/>
            <person name="Blanchette R.A."/>
            <person name="Henrissat B."/>
            <person name="Martinez A.T."/>
            <person name="Otillar R."/>
            <person name="Spatafora J.W."/>
            <person name="Yadav J.S."/>
            <person name="Aerts A."/>
            <person name="Benoit I."/>
            <person name="Boyd A."/>
            <person name="Carlson A."/>
            <person name="Copeland A."/>
            <person name="Coutinho P.M."/>
            <person name="de Vries R.P."/>
            <person name="Ferreira P."/>
            <person name="Findley K."/>
            <person name="Foster B."/>
            <person name="Gaskell J."/>
            <person name="Glotzer D."/>
            <person name="Gorecki P."/>
            <person name="Heitman J."/>
            <person name="Hesse C."/>
            <person name="Hori C."/>
            <person name="Igarashi K."/>
            <person name="Jurgens J.A."/>
            <person name="Kallen N."/>
            <person name="Kersten P."/>
            <person name="Kohler A."/>
            <person name="Kuees U."/>
            <person name="Kumar T.K.A."/>
            <person name="Kuo A."/>
            <person name="LaButti K."/>
            <person name="Larrondo L.F."/>
            <person name="Lindquist E."/>
            <person name="Ling A."/>
            <person name="Lombard V."/>
            <person name="Lucas S."/>
            <person name="Lundell T."/>
            <person name="Martin R."/>
            <person name="McLaughlin D.J."/>
            <person name="Morgenstern I."/>
            <person name="Morin E."/>
            <person name="Murat C."/>
            <person name="Nagy L.G."/>
            <person name="Nolan M."/>
            <person name="Ohm R.A."/>
            <person name="Patyshakuliyeva A."/>
            <person name="Rokas A."/>
            <person name="Ruiz-Duenas F.J."/>
            <person name="Sabat G."/>
            <person name="Salamov A."/>
            <person name="Samejima M."/>
            <person name="Schmutz J."/>
            <person name="Slot J.C."/>
            <person name="St John F."/>
            <person name="Stenlid J."/>
            <person name="Sun H."/>
            <person name="Sun S."/>
            <person name="Syed K."/>
            <person name="Tsang A."/>
            <person name="Wiebenga A."/>
            <person name="Young D."/>
            <person name="Pisabarro A."/>
            <person name="Eastwood D.C."/>
            <person name="Martin F."/>
            <person name="Cullen D."/>
            <person name="Grigoriev I.V."/>
            <person name="Hibbett D.S."/>
        </authorList>
    </citation>
    <scope>NUCLEOTIDE SEQUENCE [LARGE SCALE GENOMIC DNA]</scope>
    <source>
        <strain evidence="9 10">ATCC 11539</strain>
    </source>
</reference>
<dbReference type="GeneID" id="19303434"/>
<dbReference type="eggNOG" id="ENOG502SHP8">
    <property type="taxonomic scope" value="Eukaryota"/>
</dbReference>
<dbReference type="EMBL" id="KB469297">
    <property type="protein sequence ID" value="EPQ58957.1"/>
    <property type="molecule type" value="Genomic_DNA"/>
</dbReference>
<feature type="compositionally biased region" description="Basic and acidic residues" evidence="7">
    <location>
        <begin position="234"/>
        <end position="243"/>
    </location>
</feature>
<evidence type="ECO:0000313" key="9">
    <source>
        <dbReference type="EMBL" id="EPQ58957.1"/>
    </source>
</evidence>
<dbReference type="RefSeq" id="XP_007862073.1">
    <property type="nucleotide sequence ID" value="XM_007863882.1"/>
</dbReference>
<evidence type="ECO:0000256" key="3">
    <source>
        <dbReference type="ARBA" id="ARBA00013784"/>
    </source>
</evidence>
<feature type="compositionally biased region" description="Low complexity" evidence="7">
    <location>
        <begin position="303"/>
        <end position="313"/>
    </location>
</feature>
<keyword evidence="5" id="KW-0653">Protein transport</keyword>
<dbReference type="InterPro" id="IPR040666">
    <property type="entry name" value="Atg29_N"/>
</dbReference>
<dbReference type="STRING" id="670483.S7QIC3"/>
<proteinExistence type="inferred from homology"/>
<evidence type="ECO:0000256" key="2">
    <source>
        <dbReference type="ARBA" id="ARBA00010082"/>
    </source>
</evidence>
<feature type="compositionally biased region" description="Basic and acidic residues" evidence="7">
    <location>
        <begin position="191"/>
        <end position="200"/>
    </location>
</feature>
<feature type="compositionally biased region" description="Low complexity" evidence="7">
    <location>
        <begin position="256"/>
        <end position="283"/>
    </location>
</feature>
<evidence type="ECO:0000256" key="1">
    <source>
        <dbReference type="ARBA" id="ARBA00004329"/>
    </source>
</evidence>
<evidence type="ECO:0000256" key="5">
    <source>
        <dbReference type="ARBA" id="ARBA00022927"/>
    </source>
</evidence>
<keyword evidence="10" id="KW-1185">Reference proteome</keyword>
<gene>
    <name evidence="9" type="ORF">GLOTRDRAFT_135958</name>
</gene>
<name>S7QIC3_GLOTA</name>
<evidence type="ECO:0000256" key="4">
    <source>
        <dbReference type="ARBA" id="ARBA00022448"/>
    </source>
</evidence>
<dbReference type="PANTHER" id="PTHR40012">
    <property type="entry name" value="AUTOPHAGY-RELATED PROTEIN 29"/>
    <property type="match status" value="1"/>
</dbReference>
<dbReference type="InterPro" id="IPR039113">
    <property type="entry name" value="ATG29"/>
</dbReference>
<protein>
    <recommendedName>
        <fullName evidence="3">Autophagy-related protein 29</fullName>
    </recommendedName>
</protein>
<evidence type="ECO:0000259" key="8">
    <source>
        <dbReference type="Pfam" id="PF18388"/>
    </source>
</evidence>
<dbReference type="GO" id="GO:0000407">
    <property type="term" value="C:phagophore assembly site"/>
    <property type="evidence" value="ECO:0007669"/>
    <property type="project" value="UniProtKB-SubCell"/>
</dbReference>
<organism evidence="9 10">
    <name type="scientific">Gloeophyllum trabeum (strain ATCC 11539 / FP-39264 / Madison 617)</name>
    <name type="common">Brown rot fungus</name>
    <dbReference type="NCBI Taxonomy" id="670483"/>
    <lineage>
        <taxon>Eukaryota</taxon>
        <taxon>Fungi</taxon>
        <taxon>Dikarya</taxon>
        <taxon>Basidiomycota</taxon>
        <taxon>Agaricomycotina</taxon>
        <taxon>Agaricomycetes</taxon>
        <taxon>Gloeophyllales</taxon>
        <taxon>Gloeophyllaceae</taxon>
        <taxon>Gloeophyllum</taxon>
    </lineage>
</organism>
<feature type="region of interest" description="Disordered" evidence="7">
    <location>
        <begin position="91"/>
        <end position="394"/>
    </location>
</feature>
<dbReference type="GO" id="GO:0000045">
    <property type="term" value="P:autophagosome assembly"/>
    <property type="evidence" value="ECO:0007669"/>
    <property type="project" value="InterPro"/>
</dbReference>
<dbReference type="KEGG" id="gtr:GLOTRDRAFT_135958"/>
<dbReference type="GO" id="GO:0015031">
    <property type="term" value="P:protein transport"/>
    <property type="evidence" value="ECO:0007669"/>
    <property type="project" value="UniProtKB-KW"/>
</dbReference>
<comment type="similarity">
    <text evidence="2">Belongs to the ATG29 family.</text>
</comment>
<accession>S7QIC3</accession>
<sequence length="394" mass="42379">MSSAPKVRVIVRLPYNRPEDAPPDPPKIEWTTEKENILWEVIARSRAADSGGTDWKGLAAHLRVPLPYLLYRAQTRYEQDLRGLQDIKGALSPTSACQGPSKNTEYFPDIVDKPSLDRRASSRVGGGRLSSSTRLSTPIGGRARLSSLPSRVYKTSSSSTLTLRGPKRSNAPLSPPSPSGSSEDEEDSEEEAARAEKAEREAEEQEALERKLQDLQRMITNDTIGLIRSPVSPSRDKGKEVNRGRIGPLSPRLHPADSSSRAPPSDRSQSLSSAGSPQGSIPSIPSPPPESRRGSPMARHMSPSKSTSPPTVSHGNARGHPHMRYATMPVVAKRTPSERSSNHGSSASSFSDLSDASLSASALESALMSNIKGGGSKFSSFARSHLSGRKGMPH</sequence>
<feature type="compositionally biased region" description="Low complexity" evidence="7">
    <location>
        <begin position="342"/>
        <end position="369"/>
    </location>
</feature>
<evidence type="ECO:0000256" key="6">
    <source>
        <dbReference type="ARBA" id="ARBA00023006"/>
    </source>
</evidence>
<evidence type="ECO:0000313" key="10">
    <source>
        <dbReference type="Proteomes" id="UP000030669"/>
    </source>
</evidence>
<feature type="domain" description="Atg29 N-terminal" evidence="8">
    <location>
        <begin position="8"/>
        <end position="64"/>
    </location>
</feature>
<comment type="subcellular location">
    <subcellularLocation>
        <location evidence="1">Preautophagosomal structure</location>
    </subcellularLocation>
</comment>
<keyword evidence="6" id="KW-0072">Autophagy</keyword>
<feature type="compositionally biased region" description="Basic and acidic residues" evidence="7">
    <location>
        <begin position="110"/>
        <end position="120"/>
    </location>
</feature>